<feature type="region of interest" description="Disordered" evidence="1">
    <location>
        <begin position="144"/>
        <end position="223"/>
    </location>
</feature>
<feature type="compositionally biased region" description="Basic residues" evidence="1">
    <location>
        <begin position="159"/>
        <end position="168"/>
    </location>
</feature>
<keyword evidence="4" id="KW-1185">Reference proteome</keyword>
<accession>K2NKI5</accession>
<sequence>MGQTVHTARNIPQFLIAITRTKTKIRMQLTTLSKEEVEVRERMGKGKVIKRVPILLLTIRPMYRGKMCRLHREKTEIHPTQIRREGKEQKKQHQQHQQKAKPKQNLDHYLLLLLLFLLLHNLHLLRHQNRPMCRIQRIPINQQHRAGRQEYNQRISSSHNHRRVKKQPRQATVRQSHKRQPHQMPRRTHQQGVTLSQHPHPQPARLLPAARVKTPQRRGLPTAPRRLLPRLRTTTMPTPPTRPPARGILRRQACRLPFP</sequence>
<dbReference type="EMBL" id="AHKC01013255">
    <property type="protein sequence ID" value="EKF29422.1"/>
    <property type="molecule type" value="Genomic_DNA"/>
</dbReference>
<feature type="transmembrane region" description="Helical" evidence="2">
    <location>
        <begin position="108"/>
        <end position="125"/>
    </location>
</feature>
<feature type="non-terminal residue" evidence="3">
    <location>
        <position position="259"/>
    </location>
</feature>
<keyword evidence="2" id="KW-1133">Transmembrane helix</keyword>
<feature type="compositionally biased region" description="Basic residues" evidence="1">
    <location>
        <begin position="92"/>
        <end position="102"/>
    </location>
</feature>
<feature type="compositionally biased region" description="Basic residues" evidence="1">
    <location>
        <begin position="175"/>
        <end position="189"/>
    </location>
</feature>
<keyword evidence="2" id="KW-0472">Membrane</keyword>
<proteinExistence type="predicted"/>
<organism evidence="3 4">
    <name type="scientific">Trypanosoma cruzi marinkellei</name>
    <dbReference type="NCBI Taxonomy" id="85056"/>
    <lineage>
        <taxon>Eukaryota</taxon>
        <taxon>Discoba</taxon>
        <taxon>Euglenozoa</taxon>
        <taxon>Kinetoplastea</taxon>
        <taxon>Metakinetoplastina</taxon>
        <taxon>Trypanosomatida</taxon>
        <taxon>Trypanosomatidae</taxon>
        <taxon>Trypanosoma</taxon>
        <taxon>Schizotrypanum</taxon>
    </lineage>
</organism>
<feature type="compositionally biased region" description="Polar residues" evidence="1">
    <location>
        <begin position="144"/>
        <end position="158"/>
    </location>
</feature>
<feature type="compositionally biased region" description="Polar residues" evidence="1">
    <location>
        <begin position="190"/>
        <end position="199"/>
    </location>
</feature>
<feature type="region of interest" description="Disordered" evidence="1">
    <location>
        <begin position="73"/>
        <end position="103"/>
    </location>
</feature>
<comment type="caution">
    <text evidence="3">The sequence shown here is derived from an EMBL/GenBank/DDBJ whole genome shotgun (WGS) entry which is preliminary data.</text>
</comment>
<evidence type="ECO:0000256" key="2">
    <source>
        <dbReference type="SAM" id="Phobius"/>
    </source>
</evidence>
<reference evidence="3 4" key="1">
    <citation type="journal article" date="2012" name="BMC Genomics">
        <title>Comparative genomic analysis of human infective Trypanosoma cruzi lineages with the bat-restricted subspecies T. cruzi marinkellei.</title>
        <authorList>
            <person name="Franzen O."/>
            <person name="Talavera-Lopez C."/>
            <person name="Ochaya S."/>
            <person name="Butler C.E."/>
            <person name="Messenger L.A."/>
            <person name="Lewis M.D."/>
            <person name="Llewellyn M.S."/>
            <person name="Marinkelle C.J."/>
            <person name="Tyler K.M."/>
            <person name="Miles M.A."/>
            <person name="Andersson B."/>
        </authorList>
    </citation>
    <scope>NUCLEOTIDE SEQUENCE [LARGE SCALE GENOMIC DNA]</scope>
    <source>
        <strain evidence="3 4">B7</strain>
    </source>
</reference>
<evidence type="ECO:0000313" key="3">
    <source>
        <dbReference type="EMBL" id="EKF29422.1"/>
    </source>
</evidence>
<feature type="compositionally biased region" description="Basic and acidic residues" evidence="1">
    <location>
        <begin position="73"/>
        <end position="91"/>
    </location>
</feature>
<keyword evidence="2" id="KW-0812">Transmembrane</keyword>
<protein>
    <submittedName>
        <fullName evidence="3">Uncharacterized protein</fullName>
    </submittedName>
</protein>
<evidence type="ECO:0000313" key="4">
    <source>
        <dbReference type="Proteomes" id="UP000007350"/>
    </source>
</evidence>
<dbReference type="Proteomes" id="UP000007350">
    <property type="component" value="Unassembled WGS sequence"/>
</dbReference>
<gene>
    <name evidence="3" type="ORF">MOQ_006797</name>
</gene>
<name>K2NKI5_TRYCR</name>
<evidence type="ECO:0000256" key="1">
    <source>
        <dbReference type="SAM" id="MobiDB-lite"/>
    </source>
</evidence>
<dbReference type="AlphaFoldDB" id="K2NKI5"/>